<dbReference type="AlphaFoldDB" id="R1CFL3"/>
<protein>
    <submittedName>
        <fullName evidence="1">SAM-dependent methyltransferase, MraW methylase family</fullName>
    </submittedName>
</protein>
<dbReference type="InterPro" id="IPR029063">
    <property type="entry name" value="SAM-dependent_MTases_sf"/>
</dbReference>
<organism evidence="1 2">
    <name type="scientific">Caldisalinibacter kiritimatiensis</name>
    <dbReference type="NCBI Taxonomy" id="1304284"/>
    <lineage>
        <taxon>Bacteria</taxon>
        <taxon>Bacillati</taxon>
        <taxon>Bacillota</taxon>
        <taxon>Tissierellia</taxon>
        <taxon>Tissierellales</taxon>
        <taxon>Thermohalobacteraceae</taxon>
        <taxon>Caldisalinibacter</taxon>
    </lineage>
</organism>
<dbReference type="GO" id="GO:0032259">
    <property type="term" value="P:methylation"/>
    <property type="evidence" value="ECO:0007669"/>
    <property type="project" value="UniProtKB-KW"/>
</dbReference>
<dbReference type="Proteomes" id="UP000013378">
    <property type="component" value="Unassembled WGS sequence"/>
</dbReference>
<dbReference type="Pfam" id="PF06962">
    <property type="entry name" value="rRNA_methylase"/>
    <property type="match status" value="1"/>
</dbReference>
<dbReference type="RefSeq" id="WP_006310322.1">
    <property type="nucleotide sequence ID" value="NZ_ARZA01000086.1"/>
</dbReference>
<keyword evidence="2" id="KW-1185">Reference proteome</keyword>
<dbReference type="SUPFAM" id="SSF53335">
    <property type="entry name" value="S-adenosyl-L-methionine-dependent methyltransferases"/>
    <property type="match status" value="1"/>
</dbReference>
<accession>R1CFL3</accession>
<dbReference type="InterPro" id="IPR010719">
    <property type="entry name" value="MnmM_MeTrfase"/>
</dbReference>
<sequence>MSNMLFKNAVKISHDIIKQKIANENIVLDATVGNGNDTAFLAKLVGDNGKVYGFDIQKIAIKKAKEKLKSLDLLNRVVLINDGHENIDKYITEKIDLVVFNLGYLPGGDHSIITKPETTIEATKKALKMLNSKGLIIIVVYSGHKGGMEEKNDIAKFVKELNQTKYTVIKLDFMNQINNPPSLICIEKK</sequence>
<dbReference type="PANTHER" id="PTHR35276">
    <property type="entry name" value="S-ADENOSYL-L-METHIONINE-DEPENDENT METHYLTRANSFERASES SUPERFAMILY PROTEIN"/>
    <property type="match status" value="1"/>
</dbReference>
<evidence type="ECO:0000313" key="1">
    <source>
        <dbReference type="EMBL" id="EOD01090.1"/>
    </source>
</evidence>
<keyword evidence="1" id="KW-0489">Methyltransferase</keyword>
<proteinExistence type="predicted"/>
<comment type="caution">
    <text evidence="1">The sequence shown here is derived from an EMBL/GenBank/DDBJ whole genome shotgun (WGS) entry which is preliminary data.</text>
</comment>
<dbReference type="STRING" id="1304284.L21TH_0853"/>
<dbReference type="PANTHER" id="PTHR35276:SF1">
    <property type="entry name" value="TRNA (MNM(5)S(2)U34)-METHYLTRANSFERASE, CHLOROPLASTIC"/>
    <property type="match status" value="1"/>
</dbReference>
<reference evidence="1 2" key="1">
    <citation type="journal article" date="2015" name="Geomicrobiol. J.">
        <title>Caldisalinibacter kiritimatiensis gen. nov., sp. nov., a moderately thermohalophilic thiosulfate-reducing bacterium from a hypersaline microbial mat.</title>
        <authorList>
            <person name="Ben Hania W."/>
            <person name="Joseph M."/>
            <person name="Fiebig A."/>
            <person name="Bunk B."/>
            <person name="Klenk H.-P."/>
            <person name="Fardeau M.-L."/>
            <person name="Spring S."/>
        </authorList>
    </citation>
    <scope>NUCLEOTIDE SEQUENCE [LARGE SCALE GENOMIC DNA]</scope>
    <source>
        <strain evidence="1 2">L21-TH-D2</strain>
    </source>
</reference>
<dbReference type="Gene3D" id="3.40.50.150">
    <property type="entry name" value="Vaccinia Virus protein VP39"/>
    <property type="match status" value="1"/>
</dbReference>
<gene>
    <name evidence="1" type="ORF">L21TH_0853</name>
</gene>
<dbReference type="EMBL" id="ARZA01000086">
    <property type="protein sequence ID" value="EOD01090.1"/>
    <property type="molecule type" value="Genomic_DNA"/>
</dbReference>
<keyword evidence="1" id="KW-0808">Transferase</keyword>
<dbReference type="GO" id="GO:0008168">
    <property type="term" value="F:methyltransferase activity"/>
    <property type="evidence" value="ECO:0007669"/>
    <property type="project" value="UniProtKB-KW"/>
</dbReference>
<name>R1CFL3_9FIRM</name>
<dbReference type="OrthoDB" id="9792989at2"/>
<evidence type="ECO:0000313" key="2">
    <source>
        <dbReference type="Proteomes" id="UP000013378"/>
    </source>
</evidence>
<dbReference type="PATRIC" id="fig|1304284.3.peg.838"/>
<dbReference type="eggNOG" id="COG4123">
    <property type="taxonomic scope" value="Bacteria"/>
</dbReference>